<reference evidence="1 2" key="1">
    <citation type="submission" date="2016-10" db="EMBL/GenBank/DDBJ databases">
        <authorList>
            <person name="de Groot N.N."/>
        </authorList>
    </citation>
    <scope>NUCLEOTIDE SEQUENCE [LARGE SCALE GENOMIC DNA]</scope>
    <source>
        <strain evidence="1 2">CGMCC 1.12097</strain>
    </source>
</reference>
<dbReference type="EMBL" id="FMXM01000038">
    <property type="protein sequence ID" value="SDA99105.1"/>
    <property type="molecule type" value="Genomic_DNA"/>
</dbReference>
<evidence type="ECO:0000313" key="1">
    <source>
        <dbReference type="EMBL" id="SDA99105.1"/>
    </source>
</evidence>
<dbReference type="PANTHER" id="PTHR19288:SF90">
    <property type="entry name" value="OS08G0542600 PROTEIN"/>
    <property type="match status" value="1"/>
</dbReference>
<dbReference type="OrthoDB" id="9791073at2"/>
<gene>
    <name evidence="1" type="ORF">SAMN02927914_06453</name>
</gene>
<dbReference type="CDD" id="cd07525">
    <property type="entry name" value="HAD_like"/>
    <property type="match status" value="1"/>
</dbReference>
<protein>
    <submittedName>
        <fullName evidence="1">HAD-superfamily class IIA hydrolase, TIGR01459</fullName>
    </submittedName>
</protein>
<dbReference type="AlphaFoldDB" id="A0A1G5ZWP3"/>
<dbReference type="GO" id="GO:0016791">
    <property type="term" value="F:phosphatase activity"/>
    <property type="evidence" value="ECO:0007669"/>
    <property type="project" value="TreeGrafter"/>
</dbReference>
<dbReference type="Pfam" id="PF13344">
    <property type="entry name" value="Hydrolase_6"/>
    <property type="match status" value="1"/>
</dbReference>
<proteinExistence type="predicted"/>
<dbReference type="InterPro" id="IPR036412">
    <property type="entry name" value="HAD-like_sf"/>
</dbReference>
<keyword evidence="1" id="KW-0378">Hydrolase</keyword>
<name>A0A1G5ZWP3_9HYPH</name>
<dbReference type="PANTHER" id="PTHR19288">
    <property type="entry name" value="4-NITROPHENYLPHOSPHATASE-RELATED"/>
    <property type="match status" value="1"/>
</dbReference>
<dbReference type="InterPro" id="IPR023214">
    <property type="entry name" value="HAD_sf"/>
</dbReference>
<organism evidence="1 2">
    <name type="scientific">Mesorhizobium qingshengii</name>
    <dbReference type="NCBI Taxonomy" id="1165689"/>
    <lineage>
        <taxon>Bacteria</taxon>
        <taxon>Pseudomonadati</taxon>
        <taxon>Pseudomonadota</taxon>
        <taxon>Alphaproteobacteria</taxon>
        <taxon>Hyphomicrobiales</taxon>
        <taxon>Phyllobacteriaceae</taxon>
        <taxon>Mesorhizobium</taxon>
    </lineage>
</organism>
<dbReference type="Gene3D" id="3.40.50.1000">
    <property type="entry name" value="HAD superfamily/HAD-like"/>
    <property type="match status" value="2"/>
</dbReference>
<dbReference type="NCBIfam" id="TIGR01460">
    <property type="entry name" value="HAD-SF-IIA"/>
    <property type="match status" value="1"/>
</dbReference>
<evidence type="ECO:0000313" key="2">
    <source>
        <dbReference type="Proteomes" id="UP000198588"/>
    </source>
</evidence>
<dbReference type="Pfam" id="PF13242">
    <property type="entry name" value="Hydrolase_like"/>
    <property type="match status" value="1"/>
</dbReference>
<dbReference type="Proteomes" id="UP000198588">
    <property type="component" value="Unassembled WGS sequence"/>
</dbReference>
<dbReference type="RefSeq" id="WP_038655284.1">
    <property type="nucleotide sequence ID" value="NZ_FMXM01000038.1"/>
</dbReference>
<dbReference type="SUPFAM" id="SSF56784">
    <property type="entry name" value="HAD-like"/>
    <property type="match status" value="1"/>
</dbReference>
<dbReference type="NCBIfam" id="TIGR01459">
    <property type="entry name" value="HAD-SF-IIA-hyp4"/>
    <property type="match status" value="1"/>
</dbReference>
<dbReference type="InterPro" id="IPR006357">
    <property type="entry name" value="HAD-SF_hydro_IIA"/>
</dbReference>
<accession>A0A1G5ZWP3</accession>
<dbReference type="InterPro" id="IPR006356">
    <property type="entry name" value="HAD-SF_hydro_IIA_hyp3"/>
</dbReference>
<dbReference type="STRING" id="1165689.SAMN02927914_06453"/>
<dbReference type="GO" id="GO:0005737">
    <property type="term" value="C:cytoplasm"/>
    <property type="evidence" value="ECO:0007669"/>
    <property type="project" value="TreeGrafter"/>
</dbReference>
<sequence>MAPRNLQTLSEVFPLYDAVFCDVWGVLHNGLESYPDAVDTLRSAREQGIAVVLITNSPRVSWQVVEQMRSLGVSDDAYDRIVTSGDVTRSLIAAGPRKIYFLGPDLHLPLIDNLEVERVAAGTAEVIVCTGLFDDETEKPGDYVELLASFRERDVQMICANPDIVVERGKRLVPCAGALALEYEAMGGRTLIAGKPHGPIYRAVYAAAVELRRDLAHGRILALGDAIVTDVRGALNFGVDLLYVSEGIHAKEYEGADGRPDEERLFEFLAAHHVSPKWWMERLV</sequence>